<organism evidence="2 3">
    <name type="scientific">Solidesulfovibrio aerotolerans</name>
    <dbReference type="NCBI Taxonomy" id="295255"/>
    <lineage>
        <taxon>Bacteria</taxon>
        <taxon>Pseudomonadati</taxon>
        <taxon>Thermodesulfobacteriota</taxon>
        <taxon>Desulfovibrionia</taxon>
        <taxon>Desulfovibrionales</taxon>
        <taxon>Desulfovibrionaceae</taxon>
        <taxon>Solidesulfovibrio</taxon>
    </lineage>
</organism>
<dbReference type="Pfam" id="PF01609">
    <property type="entry name" value="DDE_Tnp_1"/>
    <property type="match status" value="1"/>
</dbReference>
<feature type="domain" description="Transposase IS4-like" evidence="1">
    <location>
        <begin position="17"/>
        <end position="125"/>
    </location>
</feature>
<dbReference type="InterPro" id="IPR002559">
    <property type="entry name" value="Transposase_11"/>
</dbReference>
<reference evidence="2 3" key="1">
    <citation type="submission" date="2020-01" db="EMBL/GenBank/DDBJ databases">
        <title>Genome sequence of Desulfovibrio aerotolerans DSM 16695(T).</title>
        <authorList>
            <person name="Karnachuk O."/>
            <person name="Avakyan M."/>
            <person name="Mardanov A."/>
            <person name="Kadnikov V."/>
            <person name="Ravin N."/>
        </authorList>
    </citation>
    <scope>NUCLEOTIDE SEQUENCE [LARGE SCALE GENOMIC DNA]</scope>
    <source>
        <strain evidence="2 3">DSM 16695</strain>
    </source>
</reference>
<comment type="caution">
    <text evidence="2">The sequence shown here is derived from an EMBL/GenBank/DDBJ whole genome shotgun (WGS) entry which is preliminary data.</text>
</comment>
<evidence type="ECO:0000313" key="3">
    <source>
        <dbReference type="Proteomes" id="UP000482487"/>
    </source>
</evidence>
<dbReference type="PANTHER" id="PTHR35604:SF2">
    <property type="entry name" value="TRANSPOSASE INSH FOR INSERTION SEQUENCE ELEMENT IS5A-RELATED"/>
    <property type="match status" value="1"/>
</dbReference>
<sequence length="134" mass="14729">MTVSAKPAREKCAQAPPTQEFIDLLDEIDPVPGGCIYADKGYSSQLNRHVLQARGLADGIMHKAARNRALSADEKAANRLISSVRAKVERAFGTLKRGYGFFRTRYMGIPKVELEFLLNAMAFNLKKAVLMAGS</sequence>
<dbReference type="GO" id="GO:0003677">
    <property type="term" value="F:DNA binding"/>
    <property type="evidence" value="ECO:0007669"/>
    <property type="project" value="InterPro"/>
</dbReference>
<keyword evidence="3" id="KW-1185">Reference proteome</keyword>
<dbReference type="PANTHER" id="PTHR35604">
    <property type="entry name" value="TRANSPOSASE INSH FOR INSERTION SEQUENCE ELEMENT IS5A-RELATED"/>
    <property type="match status" value="1"/>
</dbReference>
<evidence type="ECO:0000313" key="2">
    <source>
        <dbReference type="EMBL" id="MYL84258.1"/>
    </source>
</evidence>
<dbReference type="AlphaFoldDB" id="A0A7C9JAE4"/>
<dbReference type="OrthoDB" id="5459600at2"/>
<evidence type="ECO:0000259" key="1">
    <source>
        <dbReference type="Pfam" id="PF01609"/>
    </source>
</evidence>
<dbReference type="GO" id="GO:0006313">
    <property type="term" value="P:DNA transposition"/>
    <property type="evidence" value="ECO:0007669"/>
    <property type="project" value="InterPro"/>
</dbReference>
<dbReference type="Proteomes" id="UP000482487">
    <property type="component" value="Unassembled WGS sequence"/>
</dbReference>
<dbReference type="GO" id="GO:0004803">
    <property type="term" value="F:transposase activity"/>
    <property type="evidence" value="ECO:0007669"/>
    <property type="project" value="InterPro"/>
</dbReference>
<proteinExistence type="predicted"/>
<gene>
    <name evidence="2" type="ORF">GTA51_14090</name>
</gene>
<dbReference type="EMBL" id="WVUD01000028">
    <property type="protein sequence ID" value="MYL84258.1"/>
    <property type="molecule type" value="Genomic_DNA"/>
</dbReference>
<protein>
    <submittedName>
        <fullName evidence="2">Transposase</fullName>
    </submittedName>
</protein>
<name>A0A7C9JAE4_9BACT</name>
<accession>A0A7C9JAE4</accession>